<feature type="chain" id="PRO_5020188813" description="TRP C-terminal domain-containing protein" evidence="3">
    <location>
        <begin position="20"/>
        <end position="232"/>
    </location>
</feature>
<name>A0A4P9X9D1_9FUNG</name>
<feature type="region of interest" description="Disordered" evidence="1">
    <location>
        <begin position="178"/>
        <end position="232"/>
    </location>
</feature>
<evidence type="ECO:0000313" key="4">
    <source>
        <dbReference type="EMBL" id="RKP01611.1"/>
    </source>
</evidence>
<feature type="transmembrane region" description="Helical" evidence="2">
    <location>
        <begin position="117"/>
        <end position="136"/>
    </location>
</feature>
<feature type="transmembrane region" description="Helical" evidence="2">
    <location>
        <begin position="156"/>
        <end position="174"/>
    </location>
</feature>
<dbReference type="AlphaFoldDB" id="A0A4P9X9D1"/>
<keyword evidence="2" id="KW-0472">Membrane</keyword>
<keyword evidence="5" id="KW-1185">Reference proteome</keyword>
<accession>A0A4P9X9D1</accession>
<evidence type="ECO:0008006" key="6">
    <source>
        <dbReference type="Google" id="ProtNLM"/>
    </source>
</evidence>
<organism evidence="4 5">
    <name type="scientific">Caulochytrium protostelioides</name>
    <dbReference type="NCBI Taxonomy" id="1555241"/>
    <lineage>
        <taxon>Eukaryota</taxon>
        <taxon>Fungi</taxon>
        <taxon>Fungi incertae sedis</taxon>
        <taxon>Chytridiomycota</taxon>
        <taxon>Chytridiomycota incertae sedis</taxon>
        <taxon>Chytridiomycetes</taxon>
        <taxon>Caulochytriales</taxon>
        <taxon>Caulochytriaceae</taxon>
        <taxon>Caulochytrium</taxon>
    </lineage>
</organism>
<proteinExistence type="predicted"/>
<keyword evidence="2" id="KW-0812">Transmembrane</keyword>
<protein>
    <recommendedName>
        <fullName evidence="6">TRP C-terminal domain-containing protein</fullName>
    </recommendedName>
</protein>
<feature type="compositionally biased region" description="Low complexity" evidence="1">
    <location>
        <begin position="189"/>
        <end position="219"/>
    </location>
</feature>
<feature type="transmembrane region" description="Helical" evidence="2">
    <location>
        <begin position="91"/>
        <end position="110"/>
    </location>
</feature>
<gene>
    <name evidence="4" type="ORF">CXG81DRAFT_25707</name>
</gene>
<evidence type="ECO:0000256" key="3">
    <source>
        <dbReference type="SAM" id="SignalP"/>
    </source>
</evidence>
<reference evidence="5" key="1">
    <citation type="journal article" date="2018" name="Nat. Microbiol.">
        <title>Leveraging single-cell genomics to expand the fungal tree of life.</title>
        <authorList>
            <person name="Ahrendt S.R."/>
            <person name="Quandt C.A."/>
            <person name="Ciobanu D."/>
            <person name="Clum A."/>
            <person name="Salamov A."/>
            <person name="Andreopoulos B."/>
            <person name="Cheng J.F."/>
            <person name="Woyke T."/>
            <person name="Pelin A."/>
            <person name="Henrissat B."/>
            <person name="Reynolds N.K."/>
            <person name="Benny G.L."/>
            <person name="Smith M.E."/>
            <person name="James T.Y."/>
            <person name="Grigoriev I.V."/>
        </authorList>
    </citation>
    <scope>NUCLEOTIDE SEQUENCE [LARGE SCALE GENOMIC DNA]</scope>
    <source>
        <strain evidence="5">ATCC 52028</strain>
    </source>
</reference>
<evidence type="ECO:0000313" key="5">
    <source>
        <dbReference type="Proteomes" id="UP000274922"/>
    </source>
</evidence>
<sequence length="232" mass="24305">MAFLASKVLFLGLLALVLGMSQLHLRTAEPLGASVRAVVGPRAHRILGSPDAAFLPDLRFMPSQAVQQELAKAWGAQGRHLYLTSIQAIEFINAMLVTVALAAGLALALPQWPSTPLLTVPLLIAKLAECLGFAVVTHRFPRTAPRFAMLGTYMNGLKYSLLAVILVLMTSGLVHRAAARRRQPPPPRSAVASVAVDAPAPTASSSNASAAASASAKPSLTHRRPAPAASTS</sequence>
<evidence type="ECO:0000256" key="1">
    <source>
        <dbReference type="SAM" id="MobiDB-lite"/>
    </source>
</evidence>
<keyword evidence="2" id="KW-1133">Transmembrane helix</keyword>
<dbReference type="Proteomes" id="UP000274922">
    <property type="component" value="Unassembled WGS sequence"/>
</dbReference>
<evidence type="ECO:0000256" key="2">
    <source>
        <dbReference type="SAM" id="Phobius"/>
    </source>
</evidence>
<feature type="signal peptide" evidence="3">
    <location>
        <begin position="1"/>
        <end position="19"/>
    </location>
</feature>
<keyword evidence="3" id="KW-0732">Signal</keyword>
<dbReference type="EMBL" id="ML014166">
    <property type="protein sequence ID" value="RKP01611.1"/>
    <property type="molecule type" value="Genomic_DNA"/>
</dbReference>